<dbReference type="RefSeq" id="WP_085259402.1">
    <property type="nucleotide sequence ID" value="NZ_AP022564.1"/>
</dbReference>
<protein>
    <submittedName>
        <fullName evidence="1">Uncharacterized protein</fullName>
    </submittedName>
</protein>
<keyword evidence="2" id="KW-1185">Reference proteome</keyword>
<dbReference type="EMBL" id="AP022564">
    <property type="protein sequence ID" value="BBX22706.1"/>
    <property type="molecule type" value="Genomic_DNA"/>
</dbReference>
<reference evidence="1 2" key="1">
    <citation type="journal article" date="2019" name="Emerg. Microbes Infect.">
        <title>Comprehensive subspecies identification of 175 nontuberculous mycobacteria species based on 7547 genomic profiles.</title>
        <authorList>
            <person name="Matsumoto Y."/>
            <person name="Kinjo T."/>
            <person name="Motooka D."/>
            <person name="Nabeya D."/>
            <person name="Jung N."/>
            <person name="Uechi K."/>
            <person name="Horii T."/>
            <person name="Iida T."/>
            <person name="Fujita J."/>
            <person name="Nakamura S."/>
        </authorList>
    </citation>
    <scope>NUCLEOTIDE SEQUENCE [LARGE SCALE GENOMIC DNA]</scope>
    <source>
        <strain evidence="1 2">JCM 12143</strain>
    </source>
</reference>
<sequence>MSTKTSETTATDVRQALAEQAEQLGWQRTRRERIDIYRRGIIHVHAVWRDSGTINGGALYEDSVLFAYTTELAKVQSWLAR</sequence>
<dbReference type="AlphaFoldDB" id="A0AAD1MHF9"/>
<proteinExistence type="predicted"/>
<evidence type="ECO:0000313" key="2">
    <source>
        <dbReference type="Proteomes" id="UP000467636"/>
    </source>
</evidence>
<gene>
    <name evidence="1" type="ORF">MTER_21170</name>
</gene>
<organism evidence="1 2">
    <name type="scientific">Mycolicibacter terrae</name>
    <dbReference type="NCBI Taxonomy" id="1788"/>
    <lineage>
        <taxon>Bacteria</taxon>
        <taxon>Bacillati</taxon>
        <taxon>Actinomycetota</taxon>
        <taxon>Actinomycetes</taxon>
        <taxon>Mycobacteriales</taxon>
        <taxon>Mycobacteriaceae</taxon>
        <taxon>Mycolicibacter</taxon>
    </lineage>
</organism>
<accession>A0AAD1MHF9</accession>
<dbReference type="Proteomes" id="UP000467636">
    <property type="component" value="Chromosome"/>
</dbReference>
<name>A0AAD1MHF9_9MYCO</name>
<evidence type="ECO:0000313" key="1">
    <source>
        <dbReference type="EMBL" id="BBX22706.1"/>
    </source>
</evidence>